<evidence type="ECO:0000256" key="9">
    <source>
        <dbReference type="ARBA" id="ARBA00022840"/>
    </source>
</evidence>
<protein>
    <recommendedName>
        <fullName evidence="14">ATP-dependent helicase/deoxyribonuclease subunit B</fullName>
        <ecNumber evidence="14">3.1.-.-</ecNumber>
    </recommendedName>
    <alternativeName>
        <fullName evidence="14">ATP-dependent helicase/nuclease subunit AddB</fullName>
    </alternativeName>
</protein>
<dbReference type="GO" id="GO:0000724">
    <property type="term" value="P:double-strand break repair via homologous recombination"/>
    <property type="evidence" value="ECO:0007669"/>
    <property type="project" value="UniProtKB-UniRule"/>
</dbReference>
<dbReference type="NCBIfam" id="TIGR02773">
    <property type="entry name" value="addB_Gpos"/>
    <property type="match status" value="1"/>
</dbReference>
<accession>A0A2V3VYD7</accession>
<evidence type="ECO:0000256" key="11">
    <source>
        <dbReference type="ARBA" id="ARBA00023014"/>
    </source>
</evidence>
<evidence type="ECO:0000256" key="1">
    <source>
        <dbReference type="ARBA" id="ARBA00022485"/>
    </source>
</evidence>
<evidence type="ECO:0000256" key="10">
    <source>
        <dbReference type="ARBA" id="ARBA00023004"/>
    </source>
</evidence>
<dbReference type="Proteomes" id="UP000247978">
    <property type="component" value="Unassembled WGS sequence"/>
</dbReference>
<dbReference type="Gene3D" id="6.10.140.1030">
    <property type="match status" value="1"/>
</dbReference>
<evidence type="ECO:0000256" key="2">
    <source>
        <dbReference type="ARBA" id="ARBA00022722"/>
    </source>
</evidence>
<dbReference type="PANTHER" id="PTHR30591">
    <property type="entry name" value="RECBCD ENZYME SUBUNIT RECC"/>
    <property type="match status" value="1"/>
</dbReference>
<comment type="function">
    <text evidence="14">The heterodimer acts as both an ATP-dependent DNA helicase and an ATP-dependent, dual-direction single-stranded exonuclease. Recognizes the chi site generating a DNA molecule suitable for the initiation of homologous recombination. The AddB subunit has 5' -&gt; 3' nuclease activity but not helicase activity.</text>
</comment>
<keyword evidence="8 14" id="KW-0269">Exonuclease</keyword>
<keyword evidence="4 14" id="KW-0547">Nucleotide-binding</keyword>
<dbReference type="PROSITE" id="PS51217">
    <property type="entry name" value="UVRD_HELICASE_CTER"/>
    <property type="match status" value="1"/>
</dbReference>
<dbReference type="AlphaFoldDB" id="A0A2V3VYD7"/>
<comment type="similarity">
    <text evidence="14">Belongs to the helicase family. AddB/RexB type 1 subfamily.</text>
</comment>
<dbReference type="GO" id="GO:0051539">
    <property type="term" value="F:4 iron, 4 sulfur cluster binding"/>
    <property type="evidence" value="ECO:0007669"/>
    <property type="project" value="UniProtKB-KW"/>
</dbReference>
<keyword evidence="12 14" id="KW-0238">DNA-binding</keyword>
<keyword evidence="13 14" id="KW-0234">DNA repair</keyword>
<dbReference type="InterPro" id="IPR027417">
    <property type="entry name" value="P-loop_NTPase"/>
</dbReference>
<comment type="miscellaneous">
    <text evidence="14">Despite having conserved helicase domains, this subunit does not have helicase activity.</text>
</comment>
<comment type="caution">
    <text evidence="16">The sequence shown here is derived from an EMBL/GenBank/DDBJ whole genome shotgun (WGS) entry which is preliminary data.</text>
</comment>
<feature type="binding site" evidence="14">
    <location>
        <position position="1121"/>
    </location>
    <ligand>
        <name>[4Fe-4S] cluster</name>
        <dbReference type="ChEBI" id="CHEBI:49883"/>
    </ligand>
</feature>
<feature type="domain" description="UvrD-like helicase C-terminal" evidence="15">
    <location>
        <begin position="277"/>
        <end position="584"/>
    </location>
</feature>
<keyword evidence="5 14" id="KW-0227">DNA damage</keyword>
<keyword evidence="9 14" id="KW-0067">ATP-binding</keyword>
<keyword evidence="10 14" id="KW-0408">Iron</keyword>
<keyword evidence="7 14" id="KW-0347">Helicase</keyword>
<dbReference type="InterPro" id="IPR014140">
    <property type="entry name" value="DNA_helicase_suAddB"/>
</dbReference>
<dbReference type="GO" id="GO:0003690">
    <property type="term" value="F:double-stranded DNA binding"/>
    <property type="evidence" value="ECO:0007669"/>
    <property type="project" value="UniProtKB-UniRule"/>
</dbReference>
<dbReference type="GO" id="GO:0008409">
    <property type="term" value="F:5'-3' exonuclease activity"/>
    <property type="evidence" value="ECO:0007669"/>
    <property type="project" value="UniProtKB-UniRule"/>
</dbReference>
<dbReference type="InterPro" id="IPR038726">
    <property type="entry name" value="PDDEXK_AddAB-type"/>
</dbReference>
<dbReference type="InterPro" id="IPR014017">
    <property type="entry name" value="DNA_helicase_UvrD-like_C"/>
</dbReference>
<proteinExistence type="inferred from homology"/>
<evidence type="ECO:0000259" key="15">
    <source>
        <dbReference type="PROSITE" id="PS51217"/>
    </source>
</evidence>
<keyword evidence="6 14" id="KW-0378">Hydrolase</keyword>
<comment type="cofactor">
    <cofactor evidence="14">
        <name>Mg(2+)</name>
        <dbReference type="ChEBI" id="CHEBI:18420"/>
    </cofactor>
</comment>
<evidence type="ECO:0000313" key="17">
    <source>
        <dbReference type="Proteomes" id="UP000247978"/>
    </source>
</evidence>
<dbReference type="GO" id="GO:0005524">
    <property type="term" value="F:ATP binding"/>
    <property type="evidence" value="ECO:0007669"/>
    <property type="project" value="UniProtKB-UniRule"/>
</dbReference>
<dbReference type="GO" id="GO:0004386">
    <property type="term" value="F:helicase activity"/>
    <property type="evidence" value="ECO:0007669"/>
    <property type="project" value="UniProtKB-KW"/>
</dbReference>
<evidence type="ECO:0000256" key="5">
    <source>
        <dbReference type="ARBA" id="ARBA00022763"/>
    </source>
</evidence>
<dbReference type="EC" id="3.1.-.-" evidence="14"/>
<evidence type="ECO:0000256" key="8">
    <source>
        <dbReference type="ARBA" id="ARBA00022839"/>
    </source>
</evidence>
<organism evidence="16 17">
    <name type="scientific">Pseudogracilibacillus auburnensis</name>
    <dbReference type="NCBI Taxonomy" id="1494959"/>
    <lineage>
        <taxon>Bacteria</taxon>
        <taxon>Bacillati</taxon>
        <taxon>Bacillota</taxon>
        <taxon>Bacilli</taxon>
        <taxon>Bacillales</taxon>
        <taxon>Bacillaceae</taxon>
        <taxon>Pseudogracilibacillus</taxon>
    </lineage>
</organism>
<evidence type="ECO:0000256" key="4">
    <source>
        <dbReference type="ARBA" id="ARBA00022741"/>
    </source>
</evidence>
<sequence length="1165" mass="135970">MSLRMIIGRSGTGKGNVILQEMKEKLRSNPHGRTILYIVPEQMTFQQEYALFRDDQVKGSIRAQVVSFSRLAWRVLQETGGSTKQFISSTGLQMMLRKIIEERTEPFEMFQKAVDKQGFVQELEGMITEFKRHCITPDVLAEQINYTEQNIPLTKKLADLHYIYAKLASLLQHKYIDGEDQLQFLTEKIADTELLQDADIYIDGFHRFTPKELEIVTELLKVSKQVTVTLTTDELALEKEPSELDLFYQTTETYFTLQQLAKEHDVLLEEPVILHSEAGHFKESPYFFHLEKYFDERPTPALQTEQRNPIQLAEAVHPRAELEGVIQEILRLVREETYRYRDIVIFVRETEEYNDLIQTMFADYNIPVFIDEKRTMLNHPLIECIRSLFDVVESNWRYDAVFRLLKTGFIKPTDRTFPLHLDAIDELENYCLEYGIRQKKQWLQTEKWIYKRFAGFSEAAQTDKELEKEERINAYRDQVVQALNVFDKQIRGKRTIRQRCEILYSLLERLHIPRQLEQSRANYDDLGKVEKAREEEQVWKALMQLLDEMVEMIGDETLSFPMFQKTFEAGLEALQFAHVPPSMDHVIVGSIDHSRIANKKCAFLLGVNEGSWPMKPAVDGMINEREREFLKQFGMQLAESNRRILLDDTFYMYLAFTSATDYLWVSYVLSDNEGKMKTASPMINRLKELFPVLKEPILLTDPDELQEATRFITTKEKTRSALTVQLSRYVRGYRVEDIWWNVLDWYMKNEEKHDTTYKVLQSLFYENKPTPLTAHTVEKLYPKQVKTSVSRLEMLHRCSYQHYVQYSLQLEERRMYKLDAPDIGQLFHEALKTITEWIQQEGKDFARLTEVDSNQYAKKSISHLAPALQHHILSSSNRYQYIQRKLQDVIAQATYILSEQARASGFSPVGIELGFGFEKGLDPVTIALPNGYELLLRGRIDRVDKSVHHDNLYLRIIDYKSSSRGLDLVDVYYGLALQMLTYLDVVLSQSKQWLGMEATPAGILYFHVHHAMLSESERLSDEQIVEEIFKRYKMSGLVTSNQEIAKLMDTSLESGRSNIVPIGFKKDGSFYAGSKVANDDTFKLLQEHMYHLMRRAGIQITSGEIELNPYENKEGNACTFCSFKSICQFDPILKENNYRRLKQMKEEEILESLKKQTKESGNLLL</sequence>
<dbReference type="PANTHER" id="PTHR30591:SF1">
    <property type="entry name" value="RECBCD ENZYME SUBUNIT RECC"/>
    <property type="match status" value="1"/>
</dbReference>
<comment type="subunit">
    <text evidence="14">Heterodimer of AddA and AddB.</text>
</comment>
<keyword evidence="17" id="KW-1185">Reference proteome</keyword>
<dbReference type="HAMAP" id="MF_01452">
    <property type="entry name" value="AddB_type1"/>
    <property type="match status" value="1"/>
</dbReference>
<comment type="cofactor">
    <cofactor evidence="14">
        <name>[4Fe-4S] cluster</name>
        <dbReference type="ChEBI" id="CHEBI:49883"/>
    </cofactor>
    <text evidence="14">Binds 1 [4Fe-4S] cluster.</text>
</comment>
<name>A0A2V3VYD7_9BACI</name>
<evidence type="ECO:0000256" key="7">
    <source>
        <dbReference type="ARBA" id="ARBA00022806"/>
    </source>
</evidence>
<dbReference type="Gene3D" id="3.40.50.300">
    <property type="entry name" value="P-loop containing nucleotide triphosphate hydrolases"/>
    <property type="match status" value="4"/>
</dbReference>
<dbReference type="Pfam" id="PF12705">
    <property type="entry name" value="PDDEXK_1"/>
    <property type="match status" value="1"/>
</dbReference>
<dbReference type="InterPro" id="IPR011604">
    <property type="entry name" value="PDDEXK-like_dom_sf"/>
</dbReference>
<dbReference type="EMBL" id="QJJQ01000006">
    <property type="protein sequence ID" value="PXW87053.1"/>
    <property type="molecule type" value="Genomic_DNA"/>
</dbReference>
<dbReference type="GO" id="GO:0046872">
    <property type="term" value="F:metal ion binding"/>
    <property type="evidence" value="ECO:0007669"/>
    <property type="project" value="UniProtKB-KW"/>
</dbReference>
<keyword evidence="1 14" id="KW-0004">4Fe-4S</keyword>
<dbReference type="RefSeq" id="WP_110395286.1">
    <property type="nucleotide sequence ID" value="NZ_JBHUHB010000001.1"/>
</dbReference>
<evidence type="ECO:0000256" key="6">
    <source>
        <dbReference type="ARBA" id="ARBA00022801"/>
    </source>
</evidence>
<keyword evidence="11 14" id="KW-0411">Iron-sulfur</keyword>
<feature type="binding site" evidence="14">
    <location>
        <position position="1127"/>
    </location>
    <ligand>
        <name>[4Fe-4S] cluster</name>
        <dbReference type="ChEBI" id="CHEBI:49883"/>
    </ligand>
</feature>
<dbReference type="Pfam" id="PF21445">
    <property type="entry name" value="ADDB_N"/>
    <property type="match status" value="1"/>
</dbReference>
<evidence type="ECO:0000256" key="14">
    <source>
        <dbReference type="HAMAP-Rule" id="MF_01452"/>
    </source>
</evidence>
<keyword evidence="2 14" id="KW-0540">Nuclease</keyword>
<dbReference type="InterPro" id="IPR049035">
    <property type="entry name" value="ADDB_N"/>
</dbReference>
<dbReference type="SUPFAM" id="SSF52540">
    <property type="entry name" value="P-loop containing nucleoside triphosphate hydrolases"/>
    <property type="match status" value="1"/>
</dbReference>
<feature type="binding site" evidence="14">
    <location>
        <position position="798"/>
    </location>
    <ligand>
        <name>[4Fe-4S] cluster</name>
        <dbReference type="ChEBI" id="CHEBI:49883"/>
    </ligand>
</feature>
<reference evidence="16 17" key="1">
    <citation type="submission" date="2018-05" db="EMBL/GenBank/DDBJ databases">
        <title>Genomic Encyclopedia of Type Strains, Phase IV (KMG-IV): sequencing the most valuable type-strain genomes for metagenomic binning, comparative biology and taxonomic classification.</title>
        <authorList>
            <person name="Goeker M."/>
        </authorList>
    </citation>
    <scope>NUCLEOTIDE SEQUENCE [LARGE SCALE GENOMIC DNA]</scope>
    <source>
        <strain evidence="16 17">DSM 28556</strain>
    </source>
</reference>
<gene>
    <name evidence="14" type="primary">addB</name>
    <name evidence="16" type="ORF">DFR56_106122</name>
</gene>
<keyword evidence="3 14" id="KW-0479">Metal-binding</keyword>
<evidence type="ECO:0000256" key="13">
    <source>
        <dbReference type="ARBA" id="ARBA00023204"/>
    </source>
</evidence>
<evidence type="ECO:0000256" key="3">
    <source>
        <dbReference type="ARBA" id="ARBA00022723"/>
    </source>
</evidence>
<dbReference type="OrthoDB" id="9758506at2"/>
<evidence type="ECO:0000256" key="12">
    <source>
        <dbReference type="ARBA" id="ARBA00023125"/>
    </source>
</evidence>
<dbReference type="Gene3D" id="3.90.320.10">
    <property type="match status" value="1"/>
</dbReference>
<feature type="binding site" evidence="14">
    <location>
        <position position="1118"/>
    </location>
    <ligand>
        <name>[4Fe-4S] cluster</name>
        <dbReference type="ChEBI" id="CHEBI:49883"/>
    </ligand>
</feature>
<evidence type="ECO:0000313" key="16">
    <source>
        <dbReference type="EMBL" id="PXW87053.1"/>
    </source>
</evidence>